<accession>A0A1M6SNR7</accession>
<dbReference type="InterPro" id="IPR029475">
    <property type="entry name" value="DUF6807"/>
</dbReference>
<keyword evidence="2" id="KW-1185">Reference proteome</keyword>
<dbReference type="EMBL" id="FRAS01000003">
    <property type="protein sequence ID" value="SHK46287.1"/>
    <property type="molecule type" value="Genomic_DNA"/>
</dbReference>
<dbReference type="STRING" id="1121959.SAMN02746009_00930"/>
<sequence>MTETAFSQISKHALTISLSCASASPVRLLRYRYGGLSWRATEKWNRDNSEILTSEGRSRKEADGSVARWCLAQGQLDQDSAGILLMSSPTNYNHPEPLRVWPETQNKRGDVFINFSPTKDRDWLLLPGQTYTLRYRLLVYAGRRTREQAESHWQHFGNPPRVSVRLK</sequence>
<protein>
    <submittedName>
        <fullName evidence="1">Methane oxygenase PmoA</fullName>
    </submittedName>
</protein>
<dbReference type="Proteomes" id="UP000183947">
    <property type="component" value="Unassembled WGS sequence"/>
</dbReference>
<dbReference type="AlphaFoldDB" id="A0A1M6SNR7"/>
<dbReference type="Pfam" id="PF14100">
    <property type="entry name" value="DUF6807"/>
    <property type="match status" value="1"/>
</dbReference>
<name>A0A1M6SNR7_9BACT</name>
<evidence type="ECO:0000313" key="2">
    <source>
        <dbReference type="Proteomes" id="UP000183947"/>
    </source>
</evidence>
<organism evidence="1 2">
    <name type="scientific">Hymenobacter psychrotolerans DSM 18569</name>
    <dbReference type="NCBI Taxonomy" id="1121959"/>
    <lineage>
        <taxon>Bacteria</taxon>
        <taxon>Pseudomonadati</taxon>
        <taxon>Bacteroidota</taxon>
        <taxon>Cytophagia</taxon>
        <taxon>Cytophagales</taxon>
        <taxon>Hymenobacteraceae</taxon>
        <taxon>Hymenobacter</taxon>
    </lineage>
</organism>
<proteinExistence type="predicted"/>
<gene>
    <name evidence="1" type="ORF">SAMN02746009_00930</name>
</gene>
<evidence type="ECO:0000313" key="1">
    <source>
        <dbReference type="EMBL" id="SHK46287.1"/>
    </source>
</evidence>
<dbReference type="OrthoDB" id="2540540at2"/>
<dbReference type="RefSeq" id="WP_073281596.1">
    <property type="nucleotide sequence ID" value="NZ_FRAS01000003.1"/>
</dbReference>
<reference evidence="2" key="1">
    <citation type="submission" date="2016-11" db="EMBL/GenBank/DDBJ databases">
        <authorList>
            <person name="Varghese N."/>
            <person name="Submissions S."/>
        </authorList>
    </citation>
    <scope>NUCLEOTIDE SEQUENCE [LARGE SCALE GENOMIC DNA]</scope>
    <source>
        <strain evidence="2">DSM 18569</strain>
    </source>
</reference>